<keyword evidence="15" id="KW-1185">Reference proteome</keyword>
<keyword evidence="9 12" id="KW-1133">Transmembrane helix</keyword>
<dbReference type="InterPro" id="IPR000390">
    <property type="entry name" value="Small_drug/metabolite_transptr"/>
</dbReference>
<evidence type="ECO:0000256" key="8">
    <source>
        <dbReference type="ARBA" id="ARBA00022985"/>
    </source>
</evidence>
<comment type="subcellular location">
    <subcellularLocation>
        <location evidence="1">Cell membrane</location>
        <topology evidence="1">Multi-pass membrane protein</topology>
    </subcellularLocation>
</comment>
<evidence type="ECO:0000256" key="9">
    <source>
        <dbReference type="ARBA" id="ARBA00022989"/>
    </source>
</evidence>
<evidence type="ECO:0000256" key="11">
    <source>
        <dbReference type="ARBA" id="ARBA00023136"/>
    </source>
</evidence>
<accession>A0A011W0Z1</accession>
<sequence>MKGSDKKYFLLMHLIVLVMSFGGVFSKKAAEEKFLSLKWIVLYGALLLVLMVYAVFWQQILKHLKLSTAYACRSVTVVWGMVWGTLFFNEQLTAKQIIGGMIVIVGVIFVSSGKEYHDKVD</sequence>
<dbReference type="GO" id="GO:0005886">
    <property type="term" value="C:plasma membrane"/>
    <property type="evidence" value="ECO:0007669"/>
    <property type="project" value="UniProtKB-SubCell"/>
</dbReference>
<evidence type="ECO:0000256" key="2">
    <source>
        <dbReference type="ARBA" id="ARBA00007362"/>
    </source>
</evidence>
<dbReference type="SUPFAM" id="SSF103481">
    <property type="entry name" value="Multidrug resistance efflux transporter EmrE"/>
    <property type="match status" value="1"/>
</dbReference>
<keyword evidence="7 12" id="KW-0812">Transmembrane</keyword>
<feature type="transmembrane region" description="Helical" evidence="12">
    <location>
        <begin position="68"/>
        <end position="88"/>
    </location>
</feature>
<keyword evidence="6" id="KW-0441">Lipid A biosynthesis</keyword>
<dbReference type="PANTHER" id="PTHR30561:SF9">
    <property type="entry name" value="4-AMINO-4-DEOXY-L-ARABINOSE-PHOSPHOUNDECAPRENOL FLIPPASE SUBUNIT ARNF-RELATED"/>
    <property type="match status" value="1"/>
</dbReference>
<evidence type="ECO:0000256" key="6">
    <source>
        <dbReference type="ARBA" id="ARBA00022556"/>
    </source>
</evidence>
<gene>
    <name evidence="14" type="ORF">RASY3_00835</name>
</gene>
<keyword evidence="5" id="KW-0997">Cell inner membrane</keyword>
<dbReference type="OrthoDB" id="3192564at2"/>
<dbReference type="PATRIC" id="fig|1341156.4.peg.704"/>
<evidence type="ECO:0000256" key="3">
    <source>
        <dbReference type="ARBA" id="ARBA00022475"/>
    </source>
</evidence>
<reference evidence="14 15" key="1">
    <citation type="submission" date="2013-06" db="EMBL/GenBank/DDBJ databases">
        <title>Rumen cellulosomics: divergent fiber-degrading strategies revealed by comparative genome-wide analysis of six Ruminococcal strains.</title>
        <authorList>
            <person name="Dassa B."/>
            <person name="Borovok I."/>
            <person name="Lamed R."/>
            <person name="Flint H."/>
            <person name="Yeoman C.J."/>
            <person name="White B."/>
            <person name="Bayer E.A."/>
        </authorList>
    </citation>
    <scope>NUCLEOTIDE SEQUENCE [LARGE SCALE GENOMIC DNA]</scope>
    <source>
        <strain evidence="14 15">SY3</strain>
    </source>
</reference>
<keyword evidence="11 12" id="KW-0472">Membrane</keyword>
<name>A0A011W0Z1_RUMAL</name>
<feature type="transmembrane region" description="Helical" evidence="12">
    <location>
        <begin position="36"/>
        <end position="56"/>
    </location>
</feature>
<evidence type="ECO:0000313" key="15">
    <source>
        <dbReference type="Proteomes" id="UP000021369"/>
    </source>
</evidence>
<comment type="caution">
    <text evidence="14">The sequence shown here is derived from an EMBL/GenBank/DDBJ whole genome shotgun (WGS) entry which is preliminary data.</text>
</comment>
<feature type="transmembrane region" description="Helical" evidence="12">
    <location>
        <begin position="94"/>
        <end position="112"/>
    </location>
</feature>
<evidence type="ECO:0000256" key="5">
    <source>
        <dbReference type="ARBA" id="ARBA00022519"/>
    </source>
</evidence>
<keyword evidence="3" id="KW-1003">Cell membrane</keyword>
<proteinExistence type="inferred from homology"/>
<evidence type="ECO:0000256" key="1">
    <source>
        <dbReference type="ARBA" id="ARBA00004651"/>
    </source>
</evidence>
<evidence type="ECO:0000259" key="13">
    <source>
        <dbReference type="Pfam" id="PF00892"/>
    </source>
</evidence>
<evidence type="ECO:0000256" key="7">
    <source>
        <dbReference type="ARBA" id="ARBA00022692"/>
    </source>
</evidence>
<evidence type="ECO:0000256" key="4">
    <source>
        <dbReference type="ARBA" id="ARBA00022516"/>
    </source>
</evidence>
<evidence type="ECO:0000313" key="14">
    <source>
        <dbReference type="EMBL" id="EXM40463.1"/>
    </source>
</evidence>
<dbReference type="GO" id="GO:0022857">
    <property type="term" value="F:transmembrane transporter activity"/>
    <property type="evidence" value="ECO:0007669"/>
    <property type="project" value="InterPro"/>
</dbReference>
<dbReference type="Proteomes" id="UP000021369">
    <property type="component" value="Unassembled WGS sequence"/>
</dbReference>
<comment type="similarity">
    <text evidence="2">Belongs to the EamA transporter family.</text>
</comment>
<dbReference type="PANTHER" id="PTHR30561">
    <property type="entry name" value="SMR FAMILY PROTON-DEPENDENT DRUG EFFLUX TRANSPORTER SUGE"/>
    <property type="match status" value="1"/>
</dbReference>
<dbReference type="Pfam" id="PF00892">
    <property type="entry name" value="EamA"/>
    <property type="match status" value="1"/>
</dbReference>
<dbReference type="InterPro" id="IPR000620">
    <property type="entry name" value="EamA_dom"/>
</dbReference>
<dbReference type="Gene3D" id="1.10.3730.20">
    <property type="match status" value="1"/>
</dbReference>
<dbReference type="EMBL" id="JEOB01000001">
    <property type="protein sequence ID" value="EXM40463.1"/>
    <property type="molecule type" value="Genomic_DNA"/>
</dbReference>
<organism evidence="14 15">
    <name type="scientific">Ruminococcus albus SY3</name>
    <dbReference type="NCBI Taxonomy" id="1341156"/>
    <lineage>
        <taxon>Bacteria</taxon>
        <taxon>Bacillati</taxon>
        <taxon>Bacillota</taxon>
        <taxon>Clostridia</taxon>
        <taxon>Eubacteriales</taxon>
        <taxon>Oscillospiraceae</taxon>
        <taxon>Ruminococcus</taxon>
    </lineage>
</organism>
<keyword evidence="8" id="KW-0448">Lipopolysaccharide biosynthesis</keyword>
<evidence type="ECO:0000256" key="12">
    <source>
        <dbReference type="SAM" id="Phobius"/>
    </source>
</evidence>
<dbReference type="GO" id="GO:0009103">
    <property type="term" value="P:lipopolysaccharide biosynthetic process"/>
    <property type="evidence" value="ECO:0007669"/>
    <property type="project" value="UniProtKB-KW"/>
</dbReference>
<keyword evidence="4" id="KW-0444">Lipid biosynthesis</keyword>
<evidence type="ECO:0000256" key="10">
    <source>
        <dbReference type="ARBA" id="ARBA00023098"/>
    </source>
</evidence>
<protein>
    <submittedName>
        <fullName evidence="14">Transporter</fullName>
    </submittedName>
</protein>
<feature type="domain" description="EamA" evidence="13">
    <location>
        <begin position="16"/>
        <end position="111"/>
    </location>
</feature>
<keyword evidence="10" id="KW-0443">Lipid metabolism</keyword>
<dbReference type="InterPro" id="IPR037185">
    <property type="entry name" value="EmrE-like"/>
</dbReference>
<dbReference type="AlphaFoldDB" id="A0A011W0Z1"/>